<name>A0A0U3PGD9_9HYPH</name>
<gene>
    <name evidence="3" type="ORF">APZ00_05990</name>
</gene>
<dbReference type="AlphaFoldDB" id="A0A0U3PGD9"/>
<accession>A0A0U3PGD9</accession>
<dbReference type="PANTHER" id="PTHR11927:SF9">
    <property type="entry name" value="L-FUCOSYLTRANSFERASE"/>
    <property type="match status" value="1"/>
</dbReference>
<evidence type="ECO:0000256" key="2">
    <source>
        <dbReference type="ARBA" id="ARBA00022679"/>
    </source>
</evidence>
<dbReference type="Pfam" id="PF01531">
    <property type="entry name" value="Glyco_transf_11"/>
    <property type="match status" value="1"/>
</dbReference>
<evidence type="ECO:0000313" key="3">
    <source>
        <dbReference type="EMBL" id="ALV26684.1"/>
    </source>
</evidence>
<dbReference type="GO" id="GO:0016020">
    <property type="term" value="C:membrane"/>
    <property type="evidence" value="ECO:0007669"/>
    <property type="project" value="InterPro"/>
</dbReference>
<evidence type="ECO:0000313" key="4">
    <source>
        <dbReference type="Proteomes" id="UP000064921"/>
    </source>
</evidence>
<protein>
    <recommendedName>
        <fullName evidence="5">Glycosyl transferase family 11</fullName>
    </recommendedName>
</protein>
<dbReference type="Gene3D" id="3.40.50.11350">
    <property type="match status" value="1"/>
</dbReference>
<keyword evidence="4" id="KW-1185">Reference proteome</keyword>
<evidence type="ECO:0000256" key="1">
    <source>
        <dbReference type="ARBA" id="ARBA00022676"/>
    </source>
</evidence>
<dbReference type="GO" id="GO:0005975">
    <property type="term" value="P:carbohydrate metabolic process"/>
    <property type="evidence" value="ECO:0007669"/>
    <property type="project" value="InterPro"/>
</dbReference>
<sequence length="302" mass="33279">MSGNSGKNGTVTIRLLGGLGNQMFQYAGALGVAERQGRALLLDVSAFEAYKAWPYQLDCLKVPQDLYTGAPLAGPVSASLPARVIRKLKAGSSFREGVYREPHFHFDPSVFSLTGDEILLDGYFQSPRYFEGAEALLRERFQPKAPLTDLAAGWAARIAASPCSVSLHVRRGDYLTAAASAVHAALDRGYYDRAVALMQDLAGPEAEFFLFSDEPDFIAEAFAGLPRAHVVRSDPSAPWEDMFLMARCRHNITANSSYSWWGAWLNPAEDKRVIAPARWFTPDKLAGCNVLDLYPDDWILLK</sequence>
<organism evidence="3 4">
    <name type="scientific">Pannonibacter phragmitetus</name>
    <dbReference type="NCBI Taxonomy" id="121719"/>
    <lineage>
        <taxon>Bacteria</taxon>
        <taxon>Pseudomonadati</taxon>
        <taxon>Pseudomonadota</taxon>
        <taxon>Alphaproteobacteria</taxon>
        <taxon>Hyphomicrobiales</taxon>
        <taxon>Stappiaceae</taxon>
        <taxon>Pannonibacter</taxon>
    </lineage>
</organism>
<keyword evidence="2" id="KW-0808">Transferase</keyword>
<dbReference type="STRING" id="121719.APZ00_05990"/>
<dbReference type="InterPro" id="IPR002516">
    <property type="entry name" value="Glyco_trans_11"/>
</dbReference>
<dbReference type="EMBL" id="CP013068">
    <property type="protein sequence ID" value="ALV26684.1"/>
    <property type="molecule type" value="Genomic_DNA"/>
</dbReference>
<dbReference type="GO" id="GO:0008107">
    <property type="term" value="F:galactoside 2-alpha-L-fucosyltransferase activity"/>
    <property type="evidence" value="ECO:0007669"/>
    <property type="project" value="InterPro"/>
</dbReference>
<keyword evidence="1" id="KW-0328">Glycosyltransferase</keyword>
<dbReference type="PANTHER" id="PTHR11927">
    <property type="entry name" value="GALACTOSIDE 2-L-FUCOSYLTRANSFERASE"/>
    <property type="match status" value="1"/>
</dbReference>
<dbReference type="RefSeq" id="WP_058898350.1">
    <property type="nucleotide sequence ID" value="NZ_CP013068.1"/>
</dbReference>
<dbReference type="Proteomes" id="UP000064921">
    <property type="component" value="Chromosome"/>
</dbReference>
<dbReference type="KEGG" id="pphr:APZ00_05990"/>
<proteinExistence type="predicted"/>
<reference evidence="3 4" key="1">
    <citation type="submission" date="2015-10" db="EMBL/GenBank/DDBJ databases">
        <title>The world's first case of liver abscess caused by Pannonibacter phragmitetus.</title>
        <authorList>
            <person name="Ming D."/>
            <person name="Wang M."/>
            <person name="Zhou Y."/>
            <person name="Jiang T."/>
            <person name="Hu S."/>
        </authorList>
    </citation>
    <scope>NUCLEOTIDE SEQUENCE [LARGE SCALE GENOMIC DNA]</scope>
    <source>
        <strain evidence="3 4">31801</strain>
    </source>
</reference>
<dbReference type="CDD" id="cd11301">
    <property type="entry name" value="Fut1_Fut2_like"/>
    <property type="match status" value="1"/>
</dbReference>
<evidence type="ECO:0008006" key="5">
    <source>
        <dbReference type="Google" id="ProtNLM"/>
    </source>
</evidence>